<evidence type="ECO:0000313" key="5">
    <source>
        <dbReference type="EMBL" id="MEW2361297.1"/>
    </source>
</evidence>
<keyword evidence="3 5" id="KW-0560">Oxidoreductase</keyword>
<comment type="caution">
    <text evidence="5">The sequence shown here is derived from an EMBL/GenBank/DDBJ whole genome shotgun (WGS) entry which is preliminary data.</text>
</comment>
<dbReference type="Proteomes" id="UP001553843">
    <property type="component" value="Unassembled WGS sequence"/>
</dbReference>
<evidence type="ECO:0000256" key="3">
    <source>
        <dbReference type="ARBA" id="ARBA00023002"/>
    </source>
</evidence>
<dbReference type="SUPFAM" id="SSF52218">
    <property type="entry name" value="Flavoproteins"/>
    <property type="match status" value="1"/>
</dbReference>
<dbReference type="NCBIfam" id="TIGR04037">
    <property type="entry name" value="LLM_duo_CE1759"/>
    <property type="match status" value="1"/>
</dbReference>
<protein>
    <submittedName>
        <fullName evidence="5">CE1759 family FMN reductase</fullName>
        <ecNumber evidence="5">1.-.-.-</ecNumber>
    </submittedName>
</protein>
<evidence type="ECO:0000256" key="2">
    <source>
        <dbReference type="ARBA" id="ARBA00022643"/>
    </source>
</evidence>
<reference evidence="5 6" key="1">
    <citation type="submission" date="2024-06" db="EMBL/GenBank/DDBJ databases">
        <title>The Natural Products Discovery Center: Release of the First 8490 Sequenced Strains for Exploring Actinobacteria Biosynthetic Diversity.</title>
        <authorList>
            <person name="Kalkreuter E."/>
            <person name="Kautsar S.A."/>
            <person name="Yang D."/>
            <person name="Bader C.D."/>
            <person name="Teijaro C.N."/>
            <person name="Fluegel L."/>
            <person name="Davis C.M."/>
            <person name="Simpson J.R."/>
            <person name="Lauterbach L."/>
            <person name="Steele A.D."/>
            <person name="Gui C."/>
            <person name="Meng S."/>
            <person name="Li G."/>
            <person name="Viehrig K."/>
            <person name="Ye F."/>
            <person name="Su P."/>
            <person name="Kiefer A.F."/>
            <person name="Nichols A."/>
            <person name="Cepeda A.J."/>
            <person name="Yan W."/>
            <person name="Fan B."/>
            <person name="Jiang Y."/>
            <person name="Adhikari A."/>
            <person name="Zheng C.-J."/>
            <person name="Schuster L."/>
            <person name="Cowan T.M."/>
            <person name="Smanski M.J."/>
            <person name="Chevrette M.G."/>
            <person name="De Carvalho L.P.S."/>
            <person name="Shen B."/>
        </authorList>
    </citation>
    <scope>NUCLEOTIDE SEQUENCE [LARGE SCALE GENOMIC DNA]</scope>
    <source>
        <strain evidence="5 6">NPDC047833</strain>
    </source>
</reference>
<dbReference type="EMBL" id="JBEYRS010000001">
    <property type="protein sequence ID" value="MEW2361297.1"/>
    <property type="molecule type" value="Genomic_DNA"/>
</dbReference>
<proteinExistence type="predicted"/>
<accession>A0ABV3LPB2</accession>
<dbReference type="PANTHER" id="PTHR43408">
    <property type="entry name" value="FMN REDUCTASE (NADPH)"/>
    <property type="match status" value="1"/>
</dbReference>
<keyword evidence="6" id="KW-1185">Reference proteome</keyword>
<evidence type="ECO:0000313" key="6">
    <source>
        <dbReference type="Proteomes" id="UP001553843"/>
    </source>
</evidence>
<sequence length="221" mass="22561">MKLVVVSAGLSSPSATRLLADRLTAATLEHARAEAEVVEVRELATEIAQHLVTGFPPARLAAALDAVAAADGLIAVTPVFAGSYSGLFKSFFDLIDKDALTGKPVLIGATGGTARHSLVTEHAMRPLFAHLRALVVPTAVYAASEDWGEDGLAARIARAGGELARFMAPGGQGTGPAGAPDTDTAAAIAPRSLTGAITSVDPDGGFDVVPFARKLAALRVE</sequence>
<feature type="domain" description="NADPH-dependent FMN reductase-like" evidence="4">
    <location>
        <begin position="1"/>
        <end position="147"/>
    </location>
</feature>
<dbReference type="GO" id="GO:0016491">
    <property type="term" value="F:oxidoreductase activity"/>
    <property type="evidence" value="ECO:0007669"/>
    <property type="project" value="UniProtKB-KW"/>
</dbReference>
<dbReference type="InterPro" id="IPR023932">
    <property type="entry name" value="CE1759_FMN_reduct"/>
</dbReference>
<keyword evidence="1" id="KW-0285">Flavoprotein</keyword>
<dbReference type="EC" id="1.-.-.-" evidence="5"/>
<dbReference type="RefSeq" id="WP_359776087.1">
    <property type="nucleotide sequence ID" value="NZ_JBEYRR010000003.1"/>
</dbReference>
<dbReference type="InterPro" id="IPR005025">
    <property type="entry name" value="FMN_Rdtase-like_dom"/>
</dbReference>
<dbReference type="Gene3D" id="3.40.50.360">
    <property type="match status" value="1"/>
</dbReference>
<dbReference type="Pfam" id="PF03358">
    <property type="entry name" value="FMN_red"/>
    <property type="match status" value="1"/>
</dbReference>
<name>A0ABV3LPB2_9ACTN</name>
<evidence type="ECO:0000259" key="4">
    <source>
        <dbReference type="Pfam" id="PF03358"/>
    </source>
</evidence>
<dbReference type="PANTHER" id="PTHR43408:SF2">
    <property type="entry name" value="FMN REDUCTASE (NADPH)"/>
    <property type="match status" value="1"/>
</dbReference>
<dbReference type="InterPro" id="IPR051814">
    <property type="entry name" value="NAD(P)H-dep_FMN_reductase"/>
</dbReference>
<keyword evidence="2" id="KW-0288">FMN</keyword>
<organism evidence="5 6">
    <name type="scientific">Streptomyces huasconensis</name>
    <dbReference type="NCBI Taxonomy" id="1854574"/>
    <lineage>
        <taxon>Bacteria</taxon>
        <taxon>Bacillati</taxon>
        <taxon>Actinomycetota</taxon>
        <taxon>Actinomycetes</taxon>
        <taxon>Kitasatosporales</taxon>
        <taxon>Streptomycetaceae</taxon>
        <taxon>Streptomyces</taxon>
    </lineage>
</organism>
<gene>
    <name evidence="5" type="ORF">AB0887_04875</name>
</gene>
<dbReference type="InterPro" id="IPR029039">
    <property type="entry name" value="Flavoprotein-like_sf"/>
</dbReference>
<evidence type="ECO:0000256" key="1">
    <source>
        <dbReference type="ARBA" id="ARBA00022630"/>
    </source>
</evidence>